<dbReference type="Pfam" id="PF00010">
    <property type="entry name" value="HLH"/>
    <property type="match status" value="1"/>
</dbReference>
<dbReference type="GO" id="GO:0070888">
    <property type="term" value="F:E-box binding"/>
    <property type="evidence" value="ECO:0007669"/>
    <property type="project" value="TreeGrafter"/>
</dbReference>
<dbReference type="SUPFAM" id="SSF47459">
    <property type="entry name" value="HLH, helix-loop-helix DNA-binding domain"/>
    <property type="match status" value="1"/>
</dbReference>
<proteinExistence type="predicted"/>
<reference evidence="2" key="1">
    <citation type="submission" date="2015-11" db="EMBL/GenBank/DDBJ databases">
        <title>De novo transcriptome assembly of four potential Pierce s Disease insect vectors from Arizona vineyards.</title>
        <authorList>
            <person name="Tassone E.E."/>
        </authorList>
    </citation>
    <scope>NUCLEOTIDE SEQUENCE</scope>
</reference>
<dbReference type="PROSITE" id="PS50888">
    <property type="entry name" value="BHLH"/>
    <property type="match status" value="1"/>
</dbReference>
<dbReference type="PANTHER" id="PTHR19290:SF134">
    <property type="entry name" value="NEUROGENIC DIFFERENTIATION FACTOR 1"/>
    <property type="match status" value="1"/>
</dbReference>
<dbReference type="GO" id="GO:0007423">
    <property type="term" value="P:sensory organ development"/>
    <property type="evidence" value="ECO:0007669"/>
    <property type="project" value="TreeGrafter"/>
</dbReference>
<dbReference type="GO" id="GO:0061564">
    <property type="term" value="P:axon development"/>
    <property type="evidence" value="ECO:0007669"/>
    <property type="project" value="TreeGrafter"/>
</dbReference>
<dbReference type="EMBL" id="GEBQ01023319">
    <property type="protein sequence ID" value="JAT16658.1"/>
    <property type="molecule type" value="Transcribed_RNA"/>
</dbReference>
<dbReference type="InterPro" id="IPR011598">
    <property type="entry name" value="bHLH_dom"/>
</dbReference>
<dbReference type="GO" id="GO:0005634">
    <property type="term" value="C:nucleus"/>
    <property type="evidence" value="ECO:0007669"/>
    <property type="project" value="TreeGrafter"/>
</dbReference>
<feature type="non-terminal residue" evidence="2">
    <location>
        <position position="1"/>
    </location>
</feature>
<protein>
    <recommendedName>
        <fullName evidence="1">BHLH domain-containing protein</fullName>
    </recommendedName>
</protein>
<dbReference type="PANTHER" id="PTHR19290">
    <property type="entry name" value="BASIC HELIX-LOOP-HELIX PROTEIN NEUROGENIN-RELATED"/>
    <property type="match status" value="1"/>
</dbReference>
<dbReference type="GO" id="GO:0000981">
    <property type="term" value="F:DNA-binding transcription factor activity, RNA polymerase II-specific"/>
    <property type="evidence" value="ECO:0007669"/>
    <property type="project" value="TreeGrafter"/>
</dbReference>
<dbReference type="Gene3D" id="4.10.280.10">
    <property type="entry name" value="Helix-loop-helix DNA-binding domain"/>
    <property type="match status" value="1"/>
</dbReference>
<evidence type="ECO:0000313" key="2">
    <source>
        <dbReference type="EMBL" id="JAT16658.1"/>
    </source>
</evidence>
<dbReference type="InterPro" id="IPR036638">
    <property type="entry name" value="HLH_DNA-bd_sf"/>
</dbReference>
<organism evidence="2">
    <name type="scientific">Graphocephala atropunctata</name>
    <dbReference type="NCBI Taxonomy" id="36148"/>
    <lineage>
        <taxon>Eukaryota</taxon>
        <taxon>Metazoa</taxon>
        <taxon>Ecdysozoa</taxon>
        <taxon>Arthropoda</taxon>
        <taxon>Hexapoda</taxon>
        <taxon>Insecta</taxon>
        <taxon>Pterygota</taxon>
        <taxon>Neoptera</taxon>
        <taxon>Paraneoptera</taxon>
        <taxon>Hemiptera</taxon>
        <taxon>Auchenorrhyncha</taxon>
        <taxon>Membracoidea</taxon>
        <taxon>Cicadellidae</taxon>
        <taxon>Cicadellinae</taxon>
        <taxon>Cicadellini</taxon>
        <taxon>Graphocephala</taxon>
    </lineage>
</organism>
<dbReference type="GO" id="GO:0046983">
    <property type="term" value="F:protein dimerization activity"/>
    <property type="evidence" value="ECO:0007669"/>
    <property type="project" value="InterPro"/>
</dbReference>
<feature type="domain" description="BHLH" evidence="1">
    <location>
        <begin position="9"/>
        <end position="68"/>
    </location>
</feature>
<dbReference type="AlphaFoldDB" id="A0A1B6KYY6"/>
<name>A0A1B6KYY6_9HEMI</name>
<sequence>AGGSRKPETRRWKANSRERTRMHCLNAALDRLRLLMPVDPCLYQSGSMHQKLSKIETLRMAINYISALQRSLSYNTALDLMTFWKLLTRGLSQHTAQLVAASLRLYAFNKWPPISTPTTVLPLTPQESVVDPPDRRQTWVSRWRQSL</sequence>
<evidence type="ECO:0000259" key="1">
    <source>
        <dbReference type="PROSITE" id="PS50888"/>
    </source>
</evidence>
<dbReference type="SMART" id="SM00353">
    <property type="entry name" value="HLH"/>
    <property type="match status" value="1"/>
</dbReference>
<dbReference type="GO" id="GO:0045944">
    <property type="term" value="P:positive regulation of transcription by RNA polymerase II"/>
    <property type="evidence" value="ECO:0007669"/>
    <property type="project" value="TreeGrafter"/>
</dbReference>
<dbReference type="InterPro" id="IPR050359">
    <property type="entry name" value="bHLH_transcription_factors"/>
</dbReference>
<accession>A0A1B6KYY6</accession>
<feature type="non-terminal residue" evidence="2">
    <location>
        <position position="147"/>
    </location>
</feature>
<gene>
    <name evidence="2" type="ORF">g.52347</name>
</gene>